<dbReference type="InterPro" id="IPR029044">
    <property type="entry name" value="Nucleotide-diphossugar_trans"/>
</dbReference>
<dbReference type="GO" id="GO:0016757">
    <property type="term" value="F:glycosyltransferase activity"/>
    <property type="evidence" value="ECO:0007669"/>
    <property type="project" value="UniProtKB-KW"/>
</dbReference>
<dbReference type="Pfam" id="PF00535">
    <property type="entry name" value="Glycos_transf_2"/>
    <property type="match status" value="1"/>
</dbReference>
<dbReference type="CDD" id="cd00761">
    <property type="entry name" value="Glyco_tranf_GTA_type"/>
    <property type="match status" value="1"/>
</dbReference>
<evidence type="ECO:0000313" key="3">
    <source>
        <dbReference type="Proteomes" id="UP001056708"/>
    </source>
</evidence>
<dbReference type="PANTHER" id="PTHR22916">
    <property type="entry name" value="GLYCOSYLTRANSFERASE"/>
    <property type="match status" value="1"/>
</dbReference>
<protein>
    <submittedName>
        <fullName evidence="2">Glycosyltransferase</fullName>
        <ecNumber evidence="2">2.4.-.-</ecNumber>
    </submittedName>
</protein>
<name>A0ABY5APX9_9CYAN</name>
<dbReference type="Gene3D" id="3.90.550.10">
    <property type="entry name" value="Spore Coat Polysaccharide Biosynthesis Protein SpsA, Chain A"/>
    <property type="match status" value="1"/>
</dbReference>
<dbReference type="Gene3D" id="3.40.50.2000">
    <property type="entry name" value="Glycogen Phosphorylase B"/>
    <property type="match status" value="1"/>
</dbReference>
<dbReference type="EC" id="2.4.-.-" evidence="2"/>
<dbReference type="RefSeq" id="WP_252662931.1">
    <property type="nucleotide sequence ID" value="NZ_CP098611.1"/>
</dbReference>
<dbReference type="EMBL" id="CP098611">
    <property type="protein sequence ID" value="USR90907.1"/>
    <property type="molecule type" value="Genomic_DNA"/>
</dbReference>
<dbReference type="SUPFAM" id="SSF53448">
    <property type="entry name" value="Nucleotide-diphospho-sugar transferases"/>
    <property type="match status" value="1"/>
</dbReference>
<organism evidence="2 3">
    <name type="scientific">Phormidium yuhuli AB48</name>
    <dbReference type="NCBI Taxonomy" id="2940671"/>
    <lineage>
        <taxon>Bacteria</taxon>
        <taxon>Bacillati</taxon>
        <taxon>Cyanobacteriota</taxon>
        <taxon>Cyanophyceae</taxon>
        <taxon>Oscillatoriophycideae</taxon>
        <taxon>Oscillatoriales</taxon>
        <taxon>Oscillatoriaceae</taxon>
        <taxon>Phormidium</taxon>
        <taxon>Phormidium yuhuli</taxon>
    </lineage>
</organism>
<proteinExistence type="predicted"/>
<dbReference type="Proteomes" id="UP001056708">
    <property type="component" value="Chromosome"/>
</dbReference>
<dbReference type="PANTHER" id="PTHR22916:SF3">
    <property type="entry name" value="UDP-GLCNAC:BETAGAL BETA-1,3-N-ACETYLGLUCOSAMINYLTRANSFERASE-LIKE PROTEIN 1"/>
    <property type="match status" value="1"/>
</dbReference>
<keyword evidence="2" id="KW-0328">Glycosyltransferase</keyword>
<feature type="domain" description="Glycosyltransferase 2-like" evidence="1">
    <location>
        <begin position="2"/>
        <end position="114"/>
    </location>
</feature>
<gene>
    <name evidence="2" type="ORF">NEA10_19120</name>
</gene>
<keyword evidence="3" id="KW-1185">Reference proteome</keyword>
<sequence>MTVCLPTYNGEAFLAEALASLSQQTYPNLEILLSDDGSEDATLDMLEEFRANSPHPCRLYRHSQLGMVQNWNFCIEKARGVYLKFLFQDDRLDPDCIRQLVNLGETDRDLALIFCVRRLDISPQAQDIPILQILWQHCQEIHRGWSQLQSRQRGVSLLADGRLWEFPLNKIGEPTAVLLRTSAVKQVGGFDTDLSQLVDVELWWRLLARFSVGFVDQPLAVFRLHPGQQTVKNAAEGRFDERRFLLKIAQNPIFAEEIRQQARWHWLQQEDWQCQDWRSHLQEIPPSLWPDWLQQMLSQTPQWCDRGEARAYTQGLMAISDYLLARIQEQPQPWRDAARVYSLQVSLSATYYNDVPLDNLLQQRRQILQFFLQSQGYCLDWQVSPQNSGKTGVYLETYLSQMPKSHHPIYSPKPPPQSWTAGDWIQLPGDLRGQIQRLREENLDELQFWGDSVGEIGAIAFLELHQLAGSQRTFWDLPLWETEDKTAFLPTGLTHSIYHSTTPHLGQVPEGEILDLKGRLDIASARVIFVTVVSPDDLTVELRETWAGIIQSCPQSVLLLLLSQTDEQSKLGISSRDRLSETWANFELSRQQLILVKPGDWQQQPLWWEMGDIYLDSFPINSPQFVQMALNKNQVPVLYYGKTRRSQTSVKHFPGPIPPESIAQQESEYRQLAQKLATDLEFRQETLNKLQLARVSDPPS</sequence>
<accession>A0ABY5APX9</accession>
<evidence type="ECO:0000313" key="2">
    <source>
        <dbReference type="EMBL" id="USR90907.1"/>
    </source>
</evidence>
<evidence type="ECO:0000259" key="1">
    <source>
        <dbReference type="Pfam" id="PF00535"/>
    </source>
</evidence>
<keyword evidence="2" id="KW-0808">Transferase</keyword>
<dbReference type="InterPro" id="IPR001173">
    <property type="entry name" value="Glyco_trans_2-like"/>
</dbReference>
<reference evidence="2" key="1">
    <citation type="submission" date="2022-06" db="EMBL/GenBank/DDBJ databases">
        <title>Genome sequence of Phormidium yuhuli AB48 isolated from an industrial photobioreactor environment.</title>
        <authorList>
            <person name="Qiu Y."/>
            <person name="Noonan A.J.C."/>
            <person name="Dofher K."/>
            <person name="Koch M."/>
            <person name="Kieft B."/>
            <person name="Lin X."/>
            <person name="Ziels R.M."/>
            <person name="Hallam S.J."/>
        </authorList>
    </citation>
    <scope>NUCLEOTIDE SEQUENCE</scope>
    <source>
        <strain evidence="2">AB48</strain>
    </source>
</reference>